<feature type="compositionally biased region" description="Acidic residues" evidence="7">
    <location>
        <begin position="772"/>
        <end position="795"/>
    </location>
</feature>
<dbReference type="AlphaFoldDB" id="A0AAN6GMN2"/>
<dbReference type="PANTHER" id="PTHR12228">
    <property type="entry name" value="TRANSCRIPTION INITIATION FACTOR TFIID 55 KD SUBUNIT-RELATED"/>
    <property type="match status" value="1"/>
</dbReference>
<feature type="compositionally biased region" description="Low complexity" evidence="7">
    <location>
        <begin position="7"/>
        <end position="28"/>
    </location>
</feature>
<evidence type="ECO:0000256" key="4">
    <source>
        <dbReference type="ARBA" id="ARBA00023163"/>
    </source>
</evidence>
<dbReference type="CDD" id="cd08047">
    <property type="entry name" value="TAF7"/>
    <property type="match status" value="1"/>
</dbReference>
<feature type="compositionally biased region" description="Polar residues" evidence="7">
    <location>
        <begin position="43"/>
        <end position="54"/>
    </location>
</feature>
<dbReference type="InterPro" id="IPR037817">
    <property type="entry name" value="TAF7"/>
</dbReference>
<keyword evidence="6" id="KW-0175">Coiled coil</keyword>
<feature type="compositionally biased region" description="Low complexity" evidence="7">
    <location>
        <begin position="391"/>
        <end position="402"/>
    </location>
</feature>
<feature type="compositionally biased region" description="Basic and acidic residues" evidence="7">
    <location>
        <begin position="577"/>
        <end position="587"/>
    </location>
</feature>
<protein>
    <recommendedName>
        <fullName evidence="8">TAFII55 protein conserved region domain-containing protein</fullName>
    </recommendedName>
</protein>
<dbReference type="GO" id="GO:0005669">
    <property type="term" value="C:transcription factor TFIID complex"/>
    <property type="evidence" value="ECO:0007669"/>
    <property type="project" value="InterPro"/>
</dbReference>
<evidence type="ECO:0000313" key="10">
    <source>
        <dbReference type="Proteomes" id="UP001176517"/>
    </source>
</evidence>
<evidence type="ECO:0000256" key="3">
    <source>
        <dbReference type="ARBA" id="ARBA00023015"/>
    </source>
</evidence>
<feature type="region of interest" description="Disordered" evidence="7">
    <location>
        <begin position="1"/>
        <end position="150"/>
    </location>
</feature>
<feature type="compositionally biased region" description="Polar residues" evidence="7">
    <location>
        <begin position="707"/>
        <end position="720"/>
    </location>
</feature>
<comment type="similarity">
    <text evidence="2">Belongs to the TAF7 family.</text>
</comment>
<evidence type="ECO:0000256" key="7">
    <source>
        <dbReference type="SAM" id="MobiDB-lite"/>
    </source>
</evidence>
<comment type="subcellular location">
    <subcellularLocation>
        <location evidence="1">Nucleus</location>
    </subcellularLocation>
</comment>
<dbReference type="EMBL" id="JAPDMZ010000120">
    <property type="protein sequence ID" value="KAK0549092.1"/>
    <property type="molecule type" value="Genomic_DNA"/>
</dbReference>
<dbReference type="PANTHER" id="PTHR12228:SF0">
    <property type="entry name" value="TATA-BOX BINDING PROTEIN ASSOCIATED FACTOR 7"/>
    <property type="match status" value="1"/>
</dbReference>
<sequence length="816" mass="86710">MASGAEAPASTIPTASIPSASASATSSAGAVLQPTGPAPQAEPTGTSVSTSVVQPAQAPLPGSISAAVPSAPSESPLQAKATAPADVAAASMTAPAPAAAPAVAEDPNSSVASRRPTRRVTRPSIKLQLSGYAASTTGHASASNSKAPRLKVKMSKQAGSTPKNAAYMHNYNRELDSSDDEGDGDGIAFEEQLIFRMPAGKDCDKLREMVKNRQVGESGFPEVSLEFKDSRRAVFKFGSTRFSAKLVDLPTITESHKVLENKQMFKIADISQMLLVEEKITSDYPTSGGGDSSAANGSSHRTGSAGPNATGPDAEKGFDVEDFIYPHGITPPMHWARKRRFRRRAIKKNIETVEKEVERLLEEDELAEKVEFEVIDEATLDHLSDSEMGDAAPSTTAATPRPMSEDGDSLMGETRDDSQAARKERRAAKKARGDDDDDEDDDDENEVEDEDKEPEEDEVDEDLAAALDAALEEAEEEETDSEGGDAADRDGDGPAAEDDEDADEEEEDEDEDEEQTEQRIRVNQLEAECREIDAMVKRKQADVDRAANPMIKQRLERSLKALQAELESKRAQLLALRQEREHRKEEAAQAEAEAEEERNREAEENEKKAAEAATAQAEGEAEEEGDAEIAATRAPGTAADRNDEEAGSPAARKQNVTDQPIASSSGTKSSSAGQKKKTSQQGDGQSAAKAKQPRISSLKDVLIGEASSRSGSASLPNSQRASGSNSAAPSPAASTAVPMDVDVPASTAGSNVTGGRPGQQQSGGGEQRARNEDDEDEDDEDEEEDEDDEDDEDAGEAGAAPNEDSDAEDEDEGLWS</sequence>
<feature type="compositionally biased region" description="Acidic residues" evidence="7">
    <location>
        <begin position="803"/>
        <end position="816"/>
    </location>
</feature>
<gene>
    <name evidence="9" type="ORF">OC846_004203</name>
</gene>
<feature type="compositionally biased region" description="Acidic residues" evidence="7">
    <location>
        <begin position="434"/>
        <end position="463"/>
    </location>
</feature>
<keyword evidence="3" id="KW-0805">Transcription regulation</keyword>
<evidence type="ECO:0000256" key="2">
    <source>
        <dbReference type="ARBA" id="ARBA00009368"/>
    </source>
</evidence>
<evidence type="ECO:0000256" key="1">
    <source>
        <dbReference type="ARBA" id="ARBA00004123"/>
    </source>
</evidence>
<keyword evidence="10" id="KW-1185">Reference proteome</keyword>
<keyword evidence="5" id="KW-0539">Nucleus</keyword>
<evidence type="ECO:0000256" key="6">
    <source>
        <dbReference type="SAM" id="Coils"/>
    </source>
</evidence>
<dbReference type="SMART" id="SM01370">
    <property type="entry name" value="TAFII55_N"/>
    <property type="match status" value="1"/>
</dbReference>
<dbReference type="InterPro" id="IPR006751">
    <property type="entry name" value="TAFII55_prot_cons_reg"/>
</dbReference>
<feature type="coiled-coil region" evidence="6">
    <location>
        <begin position="343"/>
        <end position="370"/>
    </location>
</feature>
<keyword evidence="4" id="KW-0804">Transcription</keyword>
<evidence type="ECO:0000256" key="5">
    <source>
        <dbReference type="ARBA" id="ARBA00023242"/>
    </source>
</evidence>
<comment type="caution">
    <text evidence="9">The sequence shown here is derived from an EMBL/GenBank/DDBJ whole genome shotgun (WGS) entry which is preliminary data.</text>
</comment>
<feature type="compositionally biased region" description="Low complexity" evidence="7">
    <location>
        <begin position="721"/>
        <end position="738"/>
    </location>
</feature>
<dbReference type="GO" id="GO:0051123">
    <property type="term" value="P:RNA polymerase II preinitiation complex assembly"/>
    <property type="evidence" value="ECO:0007669"/>
    <property type="project" value="TreeGrafter"/>
</dbReference>
<feature type="compositionally biased region" description="Low complexity" evidence="7">
    <location>
        <begin position="63"/>
        <end position="114"/>
    </location>
</feature>
<feature type="region of interest" description="Disordered" evidence="7">
    <location>
        <begin position="380"/>
        <end position="524"/>
    </location>
</feature>
<evidence type="ECO:0000259" key="8">
    <source>
        <dbReference type="SMART" id="SM01370"/>
    </source>
</evidence>
<feature type="compositionally biased region" description="Basic and acidic residues" evidence="7">
    <location>
        <begin position="413"/>
        <end position="422"/>
    </location>
</feature>
<proteinExistence type="inferred from homology"/>
<reference evidence="9" key="1">
    <citation type="journal article" date="2023" name="PhytoFront">
        <title>Draft Genome Resources of Seven Strains of Tilletia horrida, Causal Agent of Kernel Smut of Rice.</title>
        <authorList>
            <person name="Khanal S."/>
            <person name="Antony Babu S."/>
            <person name="Zhou X.G."/>
        </authorList>
    </citation>
    <scope>NUCLEOTIDE SEQUENCE</scope>
    <source>
        <strain evidence="9">TX6</strain>
    </source>
</reference>
<feature type="compositionally biased region" description="Polar residues" evidence="7">
    <location>
        <begin position="133"/>
        <end position="146"/>
    </location>
</feature>
<feature type="compositionally biased region" description="Acidic residues" evidence="7">
    <location>
        <begin position="470"/>
        <end position="485"/>
    </location>
</feature>
<feature type="compositionally biased region" description="Acidic residues" evidence="7">
    <location>
        <begin position="495"/>
        <end position="515"/>
    </location>
</feature>
<accession>A0AAN6GMN2</accession>
<evidence type="ECO:0000313" key="9">
    <source>
        <dbReference type="EMBL" id="KAK0549092.1"/>
    </source>
</evidence>
<dbReference type="Proteomes" id="UP001176517">
    <property type="component" value="Unassembled WGS sequence"/>
</dbReference>
<feature type="compositionally biased region" description="Gly residues" evidence="7">
    <location>
        <begin position="755"/>
        <end position="766"/>
    </location>
</feature>
<feature type="compositionally biased region" description="Basic and acidic residues" evidence="7">
    <location>
        <begin position="597"/>
        <end position="610"/>
    </location>
</feature>
<feature type="compositionally biased region" description="Low complexity" evidence="7">
    <location>
        <begin position="662"/>
        <end position="673"/>
    </location>
</feature>
<feature type="region of interest" description="Disordered" evidence="7">
    <location>
        <begin position="284"/>
        <end position="317"/>
    </location>
</feature>
<organism evidence="9 10">
    <name type="scientific">Tilletia horrida</name>
    <dbReference type="NCBI Taxonomy" id="155126"/>
    <lineage>
        <taxon>Eukaryota</taxon>
        <taxon>Fungi</taxon>
        <taxon>Dikarya</taxon>
        <taxon>Basidiomycota</taxon>
        <taxon>Ustilaginomycotina</taxon>
        <taxon>Exobasidiomycetes</taxon>
        <taxon>Tilletiales</taxon>
        <taxon>Tilletiaceae</taxon>
        <taxon>Tilletia</taxon>
    </lineage>
</organism>
<feature type="region of interest" description="Disordered" evidence="7">
    <location>
        <begin position="577"/>
        <end position="816"/>
    </location>
</feature>
<dbReference type="GO" id="GO:0016251">
    <property type="term" value="F:RNA polymerase II general transcription initiation factor activity"/>
    <property type="evidence" value="ECO:0007669"/>
    <property type="project" value="TreeGrafter"/>
</dbReference>
<feature type="domain" description="TAFII55 protein conserved region" evidence="8">
    <location>
        <begin position="189"/>
        <end position="369"/>
    </location>
</feature>
<dbReference type="Pfam" id="PF04658">
    <property type="entry name" value="TAFII55_N"/>
    <property type="match status" value="1"/>
</dbReference>
<name>A0AAN6GMN2_9BASI</name>